<evidence type="ECO:0000256" key="1">
    <source>
        <dbReference type="ARBA" id="ARBA00004604"/>
    </source>
</evidence>
<keyword evidence="2 9" id="KW-0698">rRNA processing</keyword>
<dbReference type="InterPro" id="IPR027417">
    <property type="entry name" value="P-loop_NTPase"/>
</dbReference>
<comment type="caution">
    <text evidence="15">The sequence shown here is derived from an EMBL/GenBank/DDBJ whole genome shotgun (WGS) entry which is preliminary data.</text>
</comment>
<keyword evidence="16" id="KW-1185">Reference proteome</keyword>
<comment type="subunit">
    <text evidence="9">Interacts with TAN1.</text>
</comment>
<evidence type="ECO:0000256" key="3">
    <source>
        <dbReference type="ARBA" id="ARBA00022679"/>
    </source>
</evidence>
<comment type="catalytic activity">
    <reaction evidence="9">
        <text>a cytidine in 18S rRNA + acetyl-CoA + ATP + H2O = an N(4)-acetylcytidine in 18S rRNA + ADP + phosphate + CoA + H(+)</text>
        <dbReference type="Rhea" id="RHEA:51424"/>
        <dbReference type="Rhea" id="RHEA-COMP:13575"/>
        <dbReference type="Rhea" id="RHEA-COMP:13576"/>
        <dbReference type="ChEBI" id="CHEBI:15377"/>
        <dbReference type="ChEBI" id="CHEBI:15378"/>
        <dbReference type="ChEBI" id="CHEBI:30616"/>
        <dbReference type="ChEBI" id="CHEBI:43474"/>
        <dbReference type="ChEBI" id="CHEBI:57287"/>
        <dbReference type="ChEBI" id="CHEBI:57288"/>
        <dbReference type="ChEBI" id="CHEBI:74900"/>
        <dbReference type="ChEBI" id="CHEBI:82748"/>
        <dbReference type="ChEBI" id="CHEBI:456216"/>
    </reaction>
</comment>
<dbReference type="Pfam" id="PF13725">
    <property type="entry name" value="tRNA_bind_2"/>
    <property type="match status" value="2"/>
</dbReference>
<feature type="domain" description="Possible tRNA binding" evidence="14">
    <location>
        <begin position="991"/>
        <end position="1059"/>
    </location>
</feature>
<dbReference type="Gene3D" id="3.40.50.11040">
    <property type="match status" value="1"/>
</dbReference>
<feature type="compositionally biased region" description="Polar residues" evidence="10">
    <location>
        <begin position="1071"/>
        <end position="1089"/>
    </location>
</feature>
<dbReference type="InterPro" id="IPR027992">
    <property type="entry name" value="tRNA_bind_dom"/>
</dbReference>
<dbReference type="Pfam" id="PF05127">
    <property type="entry name" value="NAT10_TcmA_helicase"/>
    <property type="match status" value="1"/>
</dbReference>
<feature type="compositionally biased region" description="Acidic residues" evidence="10">
    <location>
        <begin position="966"/>
        <end position="980"/>
    </location>
</feature>
<dbReference type="GO" id="GO:0000049">
    <property type="term" value="F:tRNA binding"/>
    <property type="evidence" value="ECO:0007669"/>
    <property type="project" value="TreeGrafter"/>
</dbReference>
<dbReference type="GO" id="GO:0005730">
    <property type="term" value="C:nucleolus"/>
    <property type="evidence" value="ECO:0007669"/>
    <property type="project" value="UniProtKB-SubCell"/>
</dbReference>
<dbReference type="Proteomes" id="UP001150538">
    <property type="component" value="Unassembled WGS sequence"/>
</dbReference>
<dbReference type="InterPro" id="IPR033688">
    <property type="entry name" value="NAT10"/>
</dbReference>
<dbReference type="FunFam" id="3.40.50.11040:FF:000002">
    <property type="entry name" value="RNA cytidine acetyltransferase"/>
    <property type="match status" value="1"/>
</dbReference>
<feature type="compositionally biased region" description="Basic residues" evidence="10">
    <location>
        <begin position="1120"/>
        <end position="1131"/>
    </location>
</feature>
<dbReference type="Gene3D" id="3.40.630.30">
    <property type="match status" value="1"/>
</dbReference>
<name>A0A9W7ZQV6_9FUNG</name>
<organism evidence="15 16">
    <name type="scientific">Mycoemilia scoparia</name>
    <dbReference type="NCBI Taxonomy" id="417184"/>
    <lineage>
        <taxon>Eukaryota</taxon>
        <taxon>Fungi</taxon>
        <taxon>Fungi incertae sedis</taxon>
        <taxon>Zoopagomycota</taxon>
        <taxon>Kickxellomycotina</taxon>
        <taxon>Kickxellomycetes</taxon>
        <taxon>Kickxellales</taxon>
        <taxon>Kickxellaceae</taxon>
        <taxon>Mycoemilia</taxon>
    </lineage>
</organism>
<feature type="compositionally biased region" description="Low complexity" evidence="10">
    <location>
        <begin position="442"/>
        <end position="466"/>
    </location>
</feature>
<dbReference type="PANTHER" id="PTHR10925:SF5">
    <property type="entry name" value="RNA CYTIDINE ACETYLTRANSFERASE"/>
    <property type="match status" value="1"/>
</dbReference>
<evidence type="ECO:0000256" key="7">
    <source>
        <dbReference type="ARBA" id="ARBA00023242"/>
    </source>
</evidence>
<evidence type="ECO:0000313" key="15">
    <source>
        <dbReference type="EMBL" id="KAJ1914057.1"/>
    </source>
</evidence>
<evidence type="ECO:0000259" key="11">
    <source>
        <dbReference type="Pfam" id="PF05127"/>
    </source>
</evidence>
<evidence type="ECO:0000256" key="4">
    <source>
        <dbReference type="ARBA" id="ARBA00022694"/>
    </source>
</evidence>
<comment type="catalytic activity">
    <reaction evidence="9">
        <text>a cytidine in tRNA + acetyl-CoA + ATP + H2O = an N(4)-acetylcytidine in tRNA + ADP + phosphate + CoA + H(+)</text>
        <dbReference type="Rhea" id="RHEA:53876"/>
        <dbReference type="Rhea" id="RHEA-COMP:13670"/>
        <dbReference type="Rhea" id="RHEA-COMP:13671"/>
        <dbReference type="ChEBI" id="CHEBI:15377"/>
        <dbReference type="ChEBI" id="CHEBI:15378"/>
        <dbReference type="ChEBI" id="CHEBI:30616"/>
        <dbReference type="ChEBI" id="CHEBI:43474"/>
        <dbReference type="ChEBI" id="CHEBI:57287"/>
        <dbReference type="ChEBI" id="CHEBI:57288"/>
        <dbReference type="ChEBI" id="CHEBI:74900"/>
        <dbReference type="ChEBI" id="CHEBI:82748"/>
        <dbReference type="ChEBI" id="CHEBI:456216"/>
    </reaction>
</comment>
<feature type="region of interest" description="Disordered" evidence="10">
    <location>
        <begin position="957"/>
        <end position="993"/>
    </location>
</feature>
<evidence type="ECO:0000256" key="5">
    <source>
        <dbReference type="ARBA" id="ARBA00022741"/>
    </source>
</evidence>
<feature type="binding site" evidence="9">
    <location>
        <begin position="648"/>
        <end position="654"/>
    </location>
    <ligand>
        <name>acetyl-CoA</name>
        <dbReference type="ChEBI" id="CHEBI:57288"/>
    </ligand>
</feature>
<proteinExistence type="inferred from homology"/>
<dbReference type="GO" id="GO:0051391">
    <property type="term" value="P:tRNA acetylation"/>
    <property type="evidence" value="ECO:0007669"/>
    <property type="project" value="UniProtKB-UniRule"/>
</dbReference>
<evidence type="ECO:0000259" key="13">
    <source>
        <dbReference type="Pfam" id="PF13718"/>
    </source>
</evidence>
<evidence type="ECO:0000256" key="6">
    <source>
        <dbReference type="ARBA" id="ARBA00022840"/>
    </source>
</evidence>
<evidence type="ECO:0000256" key="9">
    <source>
        <dbReference type="HAMAP-Rule" id="MF_03211"/>
    </source>
</evidence>
<feature type="domain" description="TcmA/NAT10 helicase" evidence="11">
    <location>
        <begin position="280"/>
        <end position="497"/>
    </location>
</feature>
<accession>A0A9W7ZQV6</accession>
<dbReference type="OrthoDB" id="10067491at2759"/>
<evidence type="ECO:0000259" key="12">
    <source>
        <dbReference type="Pfam" id="PF08351"/>
    </source>
</evidence>
<feature type="domain" description="TmcA/NAT10 N-terminal" evidence="12">
    <location>
        <begin position="9"/>
        <end position="201"/>
    </location>
</feature>
<keyword evidence="6 9" id="KW-0067">ATP-binding</keyword>
<comment type="function">
    <text evidence="9">RNA cytidine acetyltransferase with specificity toward both 18S rRNA and tRNAs. Catalyzes the formation of N(4)-acetylcytidine (ac4C) in 18S rRNA. Required for early nucleolar cleavages of precursor rRNA at sites A0, A1 and A2 during 18S rRNA synthesis. Catalyzes the formation of ac4C in serine and leucine tRNAs. Requires the tRNA-binding adapter protein TAN1 for full tRNA acetyltransferase activity but not for 18S rRNA acetylation.</text>
</comment>
<dbReference type="InterPro" id="IPR013562">
    <property type="entry name" value="TmcA/NAT10_N"/>
</dbReference>
<sequence length="1131" mass="125827">MVKKVVDSRINTLIKNGVQDNRRSFFVIVGDKGNDQIVNLHWMLSQARVSGRPSVLWCYKKDLGFTSHRKKREAKIKREIKKGIRDVNADDPFELFVSSTNIRYTYYKETPKVLGNTFGMCVLQDFEAITPNVLAQTIETVEGGGVVVLLLKTMKSLKQLYTMSMDVHSRYRTEAHHDVVGRFNERFMLSLAECKDCLVVDDELNVLPVSAGRSVKPLPAKKSSETKQRQVELKELQTSLNDTDVVGPLVGKAKTLDQAKAVMTFLDTISEKTLRSTVSLTAARGRGKSAALGIALAGAVAYGYSNIFITSPSPENLKTLFEFILKGFDALGYEEHLDYDILQSTNPAFNNSIVRININRQQHHRQTIQYIQPQDSQVLAQAELVVIDEAAAIPLPLVKKLIGPYLVFMASTINGYEGTGRSLSLKLLQQLREQSRGGSGVSGLAAVSRGGDDTTQTSSTSVTTGGRSLKEITLQEPIRYSPGDRIEKWLNKLLCLDATVASSSKVHQGCPHPSDCQLYWLNRDALFSYHPASEAFLQRIMALYVSSHYKNSPNDLQLMSDAPAHQLFVLLPPIDHQNSNTLPEPLCVVQVCLEGEISRKSIMSALSQGRRSGGDMIPWIVSQQYQDPDFASLSGARVVRIATHPDYTSMGYGARSLELLEQFYKGEFHSISENDDDDDDGVKAQLDDEQGLSRLNDDQLESVGGGLHKETIAIRQANELPPLFLRLSEKKVTRLHWLGVSYGLTPQLHKFWKRSKFVPIYLRQTTNDLTGEHTCVMLKELPSDGLALKTSSNWLDAFAKDFQRRFMTLLSFSFEDFTPILAMSIIESIRNGRTAESIDNDRKNLLLGRAKELYSLMSPFDLKRLDSYSNNLVDYHVIIDLVPTIADLVFRDRLHGAVDLSGVQSCLLLGIGLQRKSIENVAKDLNLPDSQILALFIKIIRKASKYFGQVEADAHSKKSLSKADDNNESDEESDGNDEDSEKQPKRKLITTESTSLDAVSRDLNDELAWEPLAQSLNGDLDEAGKAAVAELKKKQRELIDSMDLEQYAIGGTDEDWKKAQSQLHDAVVATGGSQKAKNASKTISIVNPDSSKKRKKVKSGVVSEIVAQEEKRKGGGSSNKKVKMSKKTRRS</sequence>
<gene>
    <name evidence="9 15" type="primary">NAT10</name>
    <name evidence="15" type="ORF">H4219_004946</name>
</gene>
<evidence type="ECO:0000259" key="14">
    <source>
        <dbReference type="Pfam" id="PF13725"/>
    </source>
</evidence>
<dbReference type="AlphaFoldDB" id="A0A9W7ZQV6"/>
<keyword evidence="7 9" id="KW-0539">Nucleus</keyword>
<feature type="binding site" evidence="9">
    <location>
        <begin position="285"/>
        <end position="294"/>
    </location>
    <ligand>
        <name>ATP</name>
        <dbReference type="ChEBI" id="CHEBI:30616"/>
    </ligand>
</feature>
<reference evidence="15" key="1">
    <citation type="submission" date="2022-07" db="EMBL/GenBank/DDBJ databases">
        <title>Phylogenomic reconstructions and comparative analyses of Kickxellomycotina fungi.</title>
        <authorList>
            <person name="Reynolds N.K."/>
            <person name="Stajich J.E."/>
            <person name="Barry K."/>
            <person name="Grigoriev I.V."/>
            <person name="Crous P."/>
            <person name="Smith M.E."/>
        </authorList>
    </citation>
    <scope>NUCLEOTIDE SEQUENCE</scope>
    <source>
        <strain evidence="15">NBRC 100468</strain>
    </source>
</reference>
<protein>
    <recommendedName>
        <fullName evidence="9">RNA cytidine acetyltransferase</fullName>
        <ecNumber evidence="9">2.3.1.-</ecNumber>
    </recommendedName>
    <alternativeName>
        <fullName evidence="9">18S rRNA cytosine acetyltransferase</fullName>
    </alternativeName>
</protein>
<feature type="binding site" evidence="9">
    <location>
        <position position="479"/>
    </location>
    <ligand>
        <name>ATP</name>
        <dbReference type="ChEBI" id="CHEBI:30616"/>
    </ligand>
</feature>
<dbReference type="HAMAP" id="MF_03211">
    <property type="entry name" value="RNA_acetyltr_Nat10"/>
    <property type="match status" value="1"/>
</dbReference>
<keyword evidence="3 9" id="KW-0808">Transferase</keyword>
<feature type="domain" description="N-acetyltransferase" evidence="13">
    <location>
        <begin position="539"/>
        <end position="781"/>
    </location>
</feature>
<dbReference type="PANTHER" id="PTHR10925">
    <property type="entry name" value="N-ACETYLTRANSFERASE 10"/>
    <property type="match status" value="1"/>
</dbReference>
<evidence type="ECO:0000256" key="2">
    <source>
        <dbReference type="ARBA" id="ARBA00022552"/>
    </source>
</evidence>
<keyword evidence="8 9" id="KW-0012">Acyltransferase</keyword>
<feature type="binding site" evidence="9">
    <location>
        <position position="754"/>
    </location>
    <ligand>
        <name>acetyl-CoA</name>
        <dbReference type="ChEBI" id="CHEBI:57288"/>
    </ligand>
</feature>
<dbReference type="GO" id="GO:0005524">
    <property type="term" value="F:ATP binding"/>
    <property type="evidence" value="ECO:0007669"/>
    <property type="project" value="UniProtKB-UniRule"/>
</dbReference>
<comment type="subcellular location">
    <subcellularLocation>
        <location evidence="1 9">Nucleus</location>
        <location evidence="1 9">Nucleolus</location>
    </subcellularLocation>
</comment>
<feature type="binding site" evidence="9">
    <location>
        <begin position="641"/>
        <end position="643"/>
    </location>
    <ligand>
        <name>acetyl-CoA</name>
        <dbReference type="ChEBI" id="CHEBI:57288"/>
    </ligand>
</feature>
<dbReference type="Gene3D" id="3.40.50.300">
    <property type="entry name" value="P-loop containing nucleotide triphosphate hydrolases"/>
    <property type="match status" value="1"/>
</dbReference>
<dbReference type="Pfam" id="PF13718">
    <property type="entry name" value="GNAT_acetyltr_2"/>
    <property type="match status" value="1"/>
</dbReference>
<keyword evidence="5 9" id="KW-0547">Nucleotide-binding</keyword>
<dbReference type="Pfam" id="PF08351">
    <property type="entry name" value="TmcA_N"/>
    <property type="match status" value="1"/>
</dbReference>
<comment type="similarity">
    <text evidence="9">Belongs to the RNA cytidine acetyltransferase family. NAT10 subfamily.</text>
</comment>
<dbReference type="EMBL" id="JANBPU010000221">
    <property type="protein sequence ID" value="KAJ1914057.1"/>
    <property type="molecule type" value="Genomic_DNA"/>
</dbReference>
<evidence type="ECO:0000313" key="16">
    <source>
        <dbReference type="Proteomes" id="UP001150538"/>
    </source>
</evidence>
<dbReference type="InterPro" id="IPR007807">
    <property type="entry name" value="TcmA/NAT10_helicase"/>
</dbReference>
<keyword evidence="4 9" id="KW-0819">tRNA processing</keyword>
<feature type="region of interest" description="Disordered" evidence="10">
    <location>
        <begin position="437"/>
        <end position="466"/>
    </location>
</feature>
<feature type="region of interest" description="Disordered" evidence="10">
    <location>
        <begin position="1069"/>
        <end position="1131"/>
    </location>
</feature>
<feature type="domain" description="Possible tRNA binding" evidence="14">
    <location>
        <begin position="794"/>
        <end position="982"/>
    </location>
</feature>
<dbReference type="EC" id="2.3.1.-" evidence="9"/>
<evidence type="ECO:0000256" key="8">
    <source>
        <dbReference type="ARBA" id="ARBA00023315"/>
    </source>
</evidence>
<dbReference type="InterPro" id="IPR032672">
    <property type="entry name" value="TmcA/NAT10/Kre33"/>
</dbReference>
<dbReference type="GO" id="GO:1904812">
    <property type="term" value="P:rRNA acetylation involved in maturation of SSU-rRNA"/>
    <property type="evidence" value="ECO:0007669"/>
    <property type="project" value="InterPro"/>
</dbReference>
<dbReference type="GO" id="GO:1990883">
    <property type="term" value="F:18S rRNA cytidine N-acetyltransferase activity"/>
    <property type="evidence" value="ECO:0007669"/>
    <property type="project" value="TreeGrafter"/>
</dbReference>
<dbReference type="InterPro" id="IPR000182">
    <property type="entry name" value="GNAT_dom"/>
</dbReference>
<evidence type="ECO:0000256" key="10">
    <source>
        <dbReference type="SAM" id="MobiDB-lite"/>
    </source>
</evidence>
<dbReference type="GO" id="GO:0030686">
    <property type="term" value="C:90S preribosome"/>
    <property type="evidence" value="ECO:0007669"/>
    <property type="project" value="TreeGrafter"/>
</dbReference>